<evidence type="ECO:0000313" key="2">
    <source>
        <dbReference type="Proteomes" id="UP000234271"/>
    </source>
</evidence>
<name>A0A2N9YH65_9GAMM</name>
<proteinExistence type="predicted"/>
<organism evidence="1 2">
    <name type="scientific">Beggiatoa leptomitoformis</name>
    <dbReference type="NCBI Taxonomy" id="288004"/>
    <lineage>
        <taxon>Bacteria</taxon>
        <taxon>Pseudomonadati</taxon>
        <taxon>Pseudomonadota</taxon>
        <taxon>Gammaproteobacteria</taxon>
        <taxon>Thiotrichales</taxon>
        <taxon>Thiotrichaceae</taxon>
        <taxon>Beggiatoa</taxon>
    </lineage>
</organism>
<dbReference type="STRING" id="288004.AL038_09290"/>
<protein>
    <submittedName>
        <fullName evidence="1">Uncharacterized protein</fullName>
    </submittedName>
</protein>
<keyword evidence="2" id="KW-1185">Reference proteome</keyword>
<dbReference type="RefSeq" id="WP_062152172.1">
    <property type="nucleotide sequence ID" value="NZ_CP012373.2"/>
</dbReference>
<gene>
    <name evidence="1" type="ORF">BLE401_15010</name>
</gene>
<accession>A0A2N9YH65</accession>
<dbReference type="EMBL" id="CP018889">
    <property type="protein sequence ID" value="AUI69872.1"/>
    <property type="molecule type" value="Genomic_DNA"/>
</dbReference>
<dbReference type="Proteomes" id="UP000234271">
    <property type="component" value="Chromosome"/>
</dbReference>
<sequence>MRTKYTYSASATLAHVHADIIAILTGETDVNNLSASCNKASSSILTTISTAGWSVHDSSTGTTNKTIIKAPHADNASNYKYVEIYSQTSSLTVTLWEAWNETTNAGTNQSTAVTQPLNLTSGGSVYIWANPRYLVMASEIGASWGNSQNSGVVPIFELSRGQPWNTTSYPSFCLVNFYYTIYSNTAATYIPKAVDNNGNTVTGTNANCYIGSIAALIYLNVPSGATARVPDGSGGFTTPFYPLYLHNPSKYAAPVGQITSICDIWLAPSSLFSNLATIDKEGVTYEAVLIYSTGYHLLIPKG</sequence>
<dbReference type="KEGG" id="blep:AL038_09290"/>
<evidence type="ECO:0000313" key="1">
    <source>
        <dbReference type="EMBL" id="AUI69872.1"/>
    </source>
</evidence>
<dbReference type="AlphaFoldDB" id="A0A2N9YH65"/>
<reference evidence="2" key="1">
    <citation type="submission" date="2016-12" db="EMBL/GenBank/DDBJ databases">
        <title>Complete Genome Sequence of Beggiatoa leptomitiformis D-401.</title>
        <authorList>
            <person name="Fomenkov A."/>
            <person name="Vincze T."/>
            <person name="Grabovich M."/>
            <person name="Anton B.P."/>
            <person name="Dubinina G."/>
            <person name="Orlova M."/>
            <person name="Belousova E."/>
            <person name="Roberts R.J."/>
        </authorList>
    </citation>
    <scope>NUCLEOTIDE SEQUENCE [LARGE SCALE GENOMIC DNA]</scope>
    <source>
        <strain evidence="2">D-401</strain>
    </source>
</reference>